<dbReference type="RefSeq" id="WP_344777391.1">
    <property type="nucleotide sequence ID" value="NZ_BAABAH010000013.1"/>
</dbReference>
<name>A0ABP7IWY9_9ACTN</name>
<evidence type="ECO:0000256" key="2">
    <source>
        <dbReference type="SAM" id="SignalP"/>
    </source>
</evidence>
<feature type="compositionally biased region" description="Low complexity" evidence="1">
    <location>
        <begin position="163"/>
        <end position="194"/>
    </location>
</feature>
<accession>A0ABP7IWY9</accession>
<gene>
    <name evidence="3" type="ORF">GCM10022242_32690</name>
</gene>
<dbReference type="Proteomes" id="UP001501821">
    <property type="component" value="Unassembled WGS sequence"/>
</dbReference>
<evidence type="ECO:0000256" key="1">
    <source>
        <dbReference type="SAM" id="MobiDB-lite"/>
    </source>
</evidence>
<feature type="chain" id="PRO_5047479224" description="DUF461 domain-containing protein" evidence="2">
    <location>
        <begin position="33"/>
        <end position="212"/>
    </location>
</feature>
<dbReference type="PROSITE" id="PS51257">
    <property type="entry name" value="PROKAR_LIPOPROTEIN"/>
    <property type="match status" value="1"/>
</dbReference>
<organism evidence="3 4">
    <name type="scientific">Nocardioides panacisoli</name>
    <dbReference type="NCBI Taxonomy" id="627624"/>
    <lineage>
        <taxon>Bacteria</taxon>
        <taxon>Bacillati</taxon>
        <taxon>Actinomycetota</taxon>
        <taxon>Actinomycetes</taxon>
        <taxon>Propionibacteriales</taxon>
        <taxon>Nocardioidaceae</taxon>
        <taxon>Nocardioides</taxon>
    </lineage>
</organism>
<keyword evidence="4" id="KW-1185">Reference proteome</keyword>
<sequence>MLHRRSNARHQFLGALLLTVALGATLSACGGADDFPTNRINQLAAGANYRDGDVKLLGIRVLSSAAGEGRVIGSVDNDSTDGSASLTGITNTDGSAFTIGFQPLEIKADTAVSLSAQGGLPVTGDFKAGDVLSLEFAFADGEKAQLEVPVVKNCYQYTAVPTPSASASASASGSSESASPSSSESASSDSSAGDLYTCSDQESAPSSGSEGE</sequence>
<protein>
    <recommendedName>
        <fullName evidence="5">DUF461 domain-containing protein</fullName>
    </recommendedName>
</protein>
<reference evidence="4" key="1">
    <citation type="journal article" date="2019" name="Int. J. Syst. Evol. Microbiol.">
        <title>The Global Catalogue of Microorganisms (GCM) 10K type strain sequencing project: providing services to taxonomists for standard genome sequencing and annotation.</title>
        <authorList>
            <consortium name="The Broad Institute Genomics Platform"/>
            <consortium name="The Broad Institute Genome Sequencing Center for Infectious Disease"/>
            <person name="Wu L."/>
            <person name="Ma J."/>
        </authorList>
    </citation>
    <scope>NUCLEOTIDE SEQUENCE [LARGE SCALE GENOMIC DNA]</scope>
    <source>
        <strain evidence="4">JCM 16953</strain>
    </source>
</reference>
<evidence type="ECO:0000313" key="3">
    <source>
        <dbReference type="EMBL" id="GAA3828768.1"/>
    </source>
</evidence>
<dbReference type="EMBL" id="BAABAH010000013">
    <property type="protein sequence ID" value="GAA3828768.1"/>
    <property type="molecule type" value="Genomic_DNA"/>
</dbReference>
<feature type="compositionally biased region" description="Polar residues" evidence="1">
    <location>
        <begin position="198"/>
        <end position="212"/>
    </location>
</feature>
<evidence type="ECO:0008006" key="5">
    <source>
        <dbReference type="Google" id="ProtNLM"/>
    </source>
</evidence>
<feature type="region of interest" description="Disordered" evidence="1">
    <location>
        <begin position="163"/>
        <end position="212"/>
    </location>
</feature>
<feature type="signal peptide" evidence="2">
    <location>
        <begin position="1"/>
        <end position="32"/>
    </location>
</feature>
<comment type="caution">
    <text evidence="3">The sequence shown here is derived from an EMBL/GenBank/DDBJ whole genome shotgun (WGS) entry which is preliminary data.</text>
</comment>
<evidence type="ECO:0000313" key="4">
    <source>
        <dbReference type="Proteomes" id="UP001501821"/>
    </source>
</evidence>
<keyword evidence="2" id="KW-0732">Signal</keyword>
<proteinExistence type="predicted"/>